<accession>Q474Y1</accession>
<sequence length="89" mass="10275">MHGADTVKSFGTVPFSRQAAHYQNPTMAMYESEITQFLKSLKQERPALETEQREGRALLWDKEPIDLEERSRAQASRVAQKPYVYSLDN</sequence>
<name>Q474Y1_CUPPJ</name>
<gene>
    <name evidence="1" type="ordered locus">Reut_A0670</name>
</gene>
<protein>
    <submittedName>
        <fullName evidence="1">Uncharacterized protein</fullName>
    </submittedName>
</protein>
<organism evidence="1">
    <name type="scientific">Cupriavidus pinatubonensis (strain JMP 134 / LMG 1197)</name>
    <name type="common">Cupriavidus necator (strain JMP 134)</name>
    <dbReference type="NCBI Taxonomy" id="264198"/>
    <lineage>
        <taxon>Bacteria</taxon>
        <taxon>Pseudomonadati</taxon>
        <taxon>Pseudomonadota</taxon>
        <taxon>Betaproteobacteria</taxon>
        <taxon>Burkholderiales</taxon>
        <taxon>Burkholderiaceae</taxon>
        <taxon>Cupriavidus</taxon>
    </lineage>
</organism>
<dbReference type="STRING" id="264198.Reut_A0670"/>
<proteinExistence type="predicted"/>
<reference evidence="1" key="1">
    <citation type="submission" date="2005-08" db="EMBL/GenBank/DDBJ databases">
        <title>Complete sequence of Chromosome1 of Ralstonia eutropha JMP134.</title>
        <authorList>
            <person name="Copeland A."/>
            <person name="Lucas S."/>
            <person name="Lapidus A."/>
            <person name="Barry K."/>
            <person name="Detter J.C."/>
            <person name="Glavina T."/>
            <person name="Hammon N."/>
            <person name="Israni S."/>
            <person name="Pitluck S."/>
            <person name="Goltsman E."/>
            <person name="Martinez M."/>
            <person name="Schmutz J."/>
            <person name="Larimer F."/>
            <person name="Land M."/>
            <person name="Lykidis A."/>
            <person name="Richardson P."/>
        </authorList>
    </citation>
    <scope>NUCLEOTIDE SEQUENCE</scope>
    <source>
        <strain evidence="1">JMP134</strain>
    </source>
</reference>
<evidence type="ECO:0000313" key="1">
    <source>
        <dbReference type="EMBL" id="AAZ60052.1"/>
    </source>
</evidence>
<dbReference type="eggNOG" id="ENOG5032ZFH">
    <property type="taxonomic scope" value="Bacteria"/>
</dbReference>
<dbReference type="HOGENOM" id="CLU_188971_0_0_4"/>
<dbReference type="KEGG" id="reu:Reut_A0670"/>
<dbReference type="Pfam" id="PF11943">
    <property type="entry name" value="DUF3460"/>
    <property type="match status" value="1"/>
</dbReference>
<dbReference type="InterPro" id="IPR021853">
    <property type="entry name" value="DUF3460"/>
</dbReference>
<dbReference type="EMBL" id="CP000090">
    <property type="protein sequence ID" value="AAZ60052.1"/>
    <property type="molecule type" value="Genomic_DNA"/>
</dbReference>
<dbReference type="AlphaFoldDB" id="Q474Y1"/>